<keyword evidence="1" id="KW-0472">Membrane</keyword>
<accession>A0A8J3YF55</accession>
<dbReference type="Proteomes" id="UP000619260">
    <property type="component" value="Unassembled WGS sequence"/>
</dbReference>
<evidence type="ECO:0000256" key="1">
    <source>
        <dbReference type="SAM" id="Phobius"/>
    </source>
</evidence>
<feature type="transmembrane region" description="Helical" evidence="1">
    <location>
        <begin position="81"/>
        <end position="100"/>
    </location>
</feature>
<name>A0A8J3YF55_9ACTN</name>
<sequence length="166" mass="18120">MSYGYPTYAPPQPVVHYNHNPGRRSAPPSVHIIALLQYLGGTLMLAGAAVVAFIAFRVSQDTQIQAELAKYPEVTGYAEPVLYGVAGVLAFFALVAFFIGRKLQRGRQWARVLVIIFSMLSIAGSVYTMLAGGSVALDAGSLFFPVLTLILLNTRAARSWFSHRTW</sequence>
<proteinExistence type="predicted"/>
<evidence type="ECO:0000313" key="2">
    <source>
        <dbReference type="EMBL" id="GIJ43132.1"/>
    </source>
</evidence>
<feature type="transmembrane region" description="Helical" evidence="1">
    <location>
        <begin position="136"/>
        <end position="154"/>
    </location>
</feature>
<organism evidence="2 3">
    <name type="scientific">Virgisporangium aliadipatigenens</name>
    <dbReference type="NCBI Taxonomy" id="741659"/>
    <lineage>
        <taxon>Bacteria</taxon>
        <taxon>Bacillati</taxon>
        <taxon>Actinomycetota</taxon>
        <taxon>Actinomycetes</taxon>
        <taxon>Micromonosporales</taxon>
        <taxon>Micromonosporaceae</taxon>
        <taxon>Virgisporangium</taxon>
    </lineage>
</organism>
<evidence type="ECO:0000313" key="3">
    <source>
        <dbReference type="Proteomes" id="UP000619260"/>
    </source>
</evidence>
<keyword evidence="1" id="KW-0812">Transmembrane</keyword>
<keyword evidence="3" id="KW-1185">Reference proteome</keyword>
<reference evidence="2" key="1">
    <citation type="submission" date="2021-01" db="EMBL/GenBank/DDBJ databases">
        <title>Whole genome shotgun sequence of Virgisporangium aliadipatigenens NBRC 105644.</title>
        <authorList>
            <person name="Komaki H."/>
            <person name="Tamura T."/>
        </authorList>
    </citation>
    <scope>NUCLEOTIDE SEQUENCE</scope>
    <source>
        <strain evidence="2">NBRC 105644</strain>
    </source>
</reference>
<dbReference type="AlphaFoldDB" id="A0A8J3YF55"/>
<keyword evidence="1" id="KW-1133">Transmembrane helix</keyword>
<dbReference type="RefSeq" id="WP_203896739.1">
    <property type="nucleotide sequence ID" value="NZ_BOPF01000001.1"/>
</dbReference>
<comment type="caution">
    <text evidence="2">The sequence shown here is derived from an EMBL/GenBank/DDBJ whole genome shotgun (WGS) entry which is preliminary data.</text>
</comment>
<gene>
    <name evidence="2" type="ORF">Val02_00180</name>
</gene>
<protein>
    <submittedName>
        <fullName evidence="2">Uncharacterized protein</fullName>
    </submittedName>
</protein>
<feature type="transmembrane region" description="Helical" evidence="1">
    <location>
        <begin position="32"/>
        <end position="56"/>
    </location>
</feature>
<feature type="transmembrane region" description="Helical" evidence="1">
    <location>
        <begin position="112"/>
        <end position="130"/>
    </location>
</feature>
<dbReference type="EMBL" id="BOPF01000001">
    <property type="protein sequence ID" value="GIJ43132.1"/>
    <property type="molecule type" value="Genomic_DNA"/>
</dbReference>